<dbReference type="RefSeq" id="WP_345676354.1">
    <property type="nucleotide sequence ID" value="NZ_BAABHS010000011.1"/>
</dbReference>
<feature type="compositionally biased region" description="Low complexity" evidence="1">
    <location>
        <begin position="1"/>
        <end position="13"/>
    </location>
</feature>
<name>A0ABP9HBN7_9ACTN</name>
<dbReference type="EMBL" id="BAABHS010000011">
    <property type="protein sequence ID" value="GAA4966657.1"/>
    <property type="molecule type" value="Genomic_DNA"/>
</dbReference>
<protein>
    <recommendedName>
        <fullName evidence="4">Acyl carrier protein</fullName>
    </recommendedName>
</protein>
<organism evidence="2 3">
    <name type="scientific">Yinghuangia aomiensis</name>
    <dbReference type="NCBI Taxonomy" id="676205"/>
    <lineage>
        <taxon>Bacteria</taxon>
        <taxon>Bacillati</taxon>
        <taxon>Actinomycetota</taxon>
        <taxon>Actinomycetes</taxon>
        <taxon>Kitasatosporales</taxon>
        <taxon>Streptomycetaceae</taxon>
        <taxon>Yinghuangia</taxon>
    </lineage>
</organism>
<comment type="caution">
    <text evidence="2">The sequence shown here is derived from an EMBL/GenBank/DDBJ whole genome shotgun (WGS) entry which is preliminary data.</text>
</comment>
<gene>
    <name evidence="2" type="ORF">GCM10023205_34130</name>
</gene>
<accession>A0ABP9HBN7</accession>
<sequence length="130" mass="13726">MTSETATGTRTAPPSRPRAADPSRADVILAEVTAMLVAVVGDELLIAGDVERGSSFHDDLAIESIEFVALAEQLEERYGDRVDFMAFLAELEMDEILGMTVGTLVDHIAAQTDGPSPTDAHRSAAAGRGV</sequence>
<evidence type="ECO:0000313" key="3">
    <source>
        <dbReference type="Proteomes" id="UP001500466"/>
    </source>
</evidence>
<evidence type="ECO:0000313" key="2">
    <source>
        <dbReference type="EMBL" id="GAA4966657.1"/>
    </source>
</evidence>
<evidence type="ECO:0000256" key="1">
    <source>
        <dbReference type="SAM" id="MobiDB-lite"/>
    </source>
</evidence>
<dbReference type="Proteomes" id="UP001500466">
    <property type="component" value="Unassembled WGS sequence"/>
</dbReference>
<reference evidence="3" key="1">
    <citation type="journal article" date="2019" name="Int. J. Syst. Evol. Microbiol.">
        <title>The Global Catalogue of Microorganisms (GCM) 10K type strain sequencing project: providing services to taxonomists for standard genome sequencing and annotation.</title>
        <authorList>
            <consortium name="The Broad Institute Genomics Platform"/>
            <consortium name="The Broad Institute Genome Sequencing Center for Infectious Disease"/>
            <person name="Wu L."/>
            <person name="Ma J."/>
        </authorList>
    </citation>
    <scope>NUCLEOTIDE SEQUENCE [LARGE SCALE GENOMIC DNA]</scope>
    <source>
        <strain evidence="3">JCM 17986</strain>
    </source>
</reference>
<dbReference type="SUPFAM" id="SSF47336">
    <property type="entry name" value="ACP-like"/>
    <property type="match status" value="1"/>
</dbReference>
<dbReference type="Gene3D" id="1.10.1200.10">
    <property type="entry name" value="ACP-like"/>
    <property type="match status" value="1"/>
</dbReference>
<dbReference type="InterPro" id="IPR036736">
    <property type="entry name" value="ACP-like_sf"/>
</dbReference>
<feature type="region of interest" description="Disordered" evidence="1">
    <location>
        <begin position="111"/>
        <end position="130"/>
    </location>
</feature>
<evidence type="ECO:0008006" key="4">
    <source>
        <dbReference type="Google" id="ProtNLM"/>
    </source>
</evidence>
<keyword evidence="3" id="KW-1185">Reference proteome</keyword>
<proteinExistence type="predicted"/>
<feature type="region of interest" description="Disordered" evidence="1">
    <location>
        <begin position="1"/>
        <end position="22"/>
    </location>
</feature>